<gene>
    <name evidence="1" type="ORF">FA95DRAFT_1502991</name>
</gene>
<name>A0ACB8R8A4_9AGAM</name>
<comment type="caution">
    <text evidence="1">The sequence shown here is derived from an EMBL/GenBank/DDBJ whole genome shotgun (WGS) entry which is preliminary data.</text>
</comment>
<accession>A0ACB8R8A4</accession>
<keyword evidence="2" id="KW-1185">Reference proteome</keyword>
<dbReference type="Proteomes" id="UP000814033">
    <property type="component" value="Unassembled WGS sequence"/>
</dbReference>
<protein>
    <submittedName>
        <fullName evidence="1">Uncharacterized protein</fullName>
    </submittedName>
</protein>
<evidence type="ECO:0000313" key="2">
    <source>
        <dbReference type="Proteomes" id="UP000814033"/>
    </source>
</evidence>
<reference evidence="1" key="2">
    <citation type="journal article" date="2022" name="New Phytol.">
        <title>Evolutionary transition to the ectomycorrhizal habit in the genomes of a hyperdiverse lineage of mushroom-forming fungi.</title>
        <authorList>
            <person name="Looney B."/>
            <person name="Miyauchi S."/>
            <person name="Morin E."/>
            <person name="Drula E."/>
            <person name="Courty P.E."/>
            <person name="Kohler A."/>
            <person name="Kuo A."/>
            <person name="LaButti K."/>
            <person name="Pangilinan J."/>
            <person name="Lipzen A."/>
            <person name="Riley R."/>
            <person name="Andreopoulos W."/>
            <person name="He G."/>
            <person name="Johnson J."/>
            <person name="Nolan M."/>
            <person name="Tritt A."/>
            <person name="Barry K.W."/>
            <person name="Grigoriev I.V."/>
            <person name="Nagy L.G."/>
            <person name="Hibbett D."/>
            <person name="Henrissat B."/>
            <person name="Matheny P.B."/>
            <person name="Labbe J."/>
            <person name="Martin F.M."/>
        </authorList>
    </citation>
    <scope>NUCLEOTIDE SEQUENCE</scope>
    <source>
        <strain evidence="1">FP105234-sp</strain>
    </source>
</reference>
<proteinExistence type="predicted"/>
<sequence>MPEATTTPAPSPSGAAASAGIPRYLQDAYDHLKTACSGAAWEDVVQNWSIMEVHLNVPANLSTTDRPTQVKFWTNRGRQFDKPPTVGKAKEFAALWRKWWVGLQPEWRGTTWPLARPASVPTDGWGEVLKGGSNGFIIILITLSWWCGASKTQSEQNEWASAIEDVGWVLTHLVGLARAKKHSAPEELPDERPEKRCVHDMLSQMFH</sequence>
<dbReference type="EMBL" id="MU276204">
    <property type="protein sequence ID" value="KAI0040345.1"/>
    <property type="molecule type" value="Genomic_DNA"/>
</dbReference>
<reference evidence="1" key="1">
    <citation type="submission" date="2021-02" db="EMBL/GenBank/DDBJ databases">
        <authorList>
            <consortium name="DOE Joint Genome Institute"/>
            <person name="Ahrendt S."/>
            <person name="Looney B.P."/>
            <person name="Miyauchi S."/>
            <person name="Morin E."/>
            <person name="Drula E."/>
            <person name="Courty P.E."/>
            <person name="Chicoki N."/>
            <person name="Fauchery L."/>
            <person name="Kohler A."/>
            <person name="Kuo A."/>
            <person name="Labutti K."/>
            <person name="Pangilinan J."/>
            <person name="Lipzen A."/>
            <person name="Riley R."/>
            <person name="Andreopoulos W."/>
            <person name="He G."/>
            <person name="Johnson J."/>
            <person name="Barry K.W."/>
            <person name="Grigoriev I.V."/>
            <person name="Nagy L."/>
            <person name="Hibbett D."/>
            <person name="Henrissat B."/>
            <person name="Matheny P.B."/>
            <person name="Labbe J."/>
            <person name="Martin F."/>
        </authorList>
    </citation>
    <scope>NUCLEOTIDE SEQUENCE</scope>
    <source>
        <strain evidence="1">FP105234-sp</strain>
    </source>
</reference>
<organism evidence="1 2">
    <name type="scientific">Auriscalpium vulgare</name>
    <dbReference type="NCBI Taxonomy" id="40419"/>
    <lineage>
        <taxon>Eukaryota</taxon>
        <taxon>Fungi</taxon>
        <taxon>Dikarya</taxon>
        <taxon>Basidiomycota</taxon>
        <taxon>Agaricomycotina</taxon>
        <taxon>Agaricomycetes</taxon>
        <taxon>Russulales</taxon>
        <taxon>Auriscalpiaceae</taxon>
        <taxon>Auriscalpium</taxon>
    </lineage>
</organism>
<evidence type="ECO:0000313" key="1">
    <source>
        <dbReference type="EMBL" id="KAI0040345.1"/>
    </source>
</evidence>